<dbReference type="Pfam" id="PF02350">
    <property type="entry name" value="Epimerase_2"/>
    <property type="match status" value="1"/>
</dbReference>
<name>A0A382HR89_9ZZZZ</name>
<dbReference type="PANTHER" id="PTHR43174">
    <property type="entry name" value="UDP-N-ACETYLGLUCOSAMINE 2-EPIMERASE"/>
    <property type="match status" value="1"/>
</dbReference>
<accession>A0A382HR89</accession>
<feature type="domain" description="UDP-N-acetylglucosamine 2-epimerase" evidence="4">
    <location>
        <begin position="24"/>
        <end position="360"/>
    </location>
</feature>
<organism evidence="5">
    <name type="scientific">marine metagenome</name>
    <dbReference type="NCBI Taxonomy" id="408172"/>
    <lineage>
        <taxon>unclassified sequences</taxon>
        <taxon>metagenomes</taxon>
        <taxon>ecological metagenomes</taxon>
    </lineage>
</organism>
<sequence>MKILIIIGTRPEAIKMAPLILRLRQDLDVEVCVTGQHREMLDQVLKLFQIIPDYDLNLMKPNQNLANLAGEVLTGVTHILQQEKFHWILVQGDTTSTMAGAMAAFYQKVPVGHVEAGLRTYNLTSPFPEELNRQLTSRMALLHFAPTADNKQNLIKEGFSENNISITGNTVIDALLWVLKHSVSIDTALPFDLRQSRLILVTGHRRENFGDGFQQICEALRTIAQQKPDVQIVYPVHLNPNVREPVNRILSNLPNLQLLEPLEYPQFVHLMNRSYLILTDSGGVQEEAPSLGKPVLVMRDTTERPEAVDAGTVKLVGSNHQSIVEETIRLLNDSVAYSKMAFAHNPYGDGTACNKIMDALMSFG</sequence>
<dbReference type="SUPFAM" id="SSF53756">
    <property type="entry name" value="UDP-Glycosyltransferase/glycogen phosphorylase"/>
    <property type="match status" value="1"/>
</dbReference>
<dbReference type="EC" id="5.1.3.14" evidence="3"/>
<keyword evidence="1" id="KW-0413">Isomerase</keyword>
<dbReference type="CDD" id="cd03786">
    <property type="entry name" value="GTB_UDP-GlcNAc_2-Epimerase"/>
    <property type="match status" value="1"/>
</dbReference>
<dbReference type="PANTHER" id="PTHR43174:SF2">
    <property type="entry name" value="UDP-N-ACETYLGLUCOSAMINE 2-EPIMERASE"/>
    <property type="match status" value="1"/>
</dbReference>
<dbReference type="InterPro" id="IPR003331">
    <property type="entry name" value="UDP_GlcNAc_Epimerase_2_dom"/>
</dbReference>
<evidence type="ECO:0000256" key="2">
    <source>
        <dbReference type="ARBA" id="ARBA00038209"/>
    </source>
</evidence>
<evidence type="ECO:0000313" key="5">
    <source>
        <dbReference type="EMBL" id="SVB89856.1"/>
    </source>
</evidence>
<dbReference type="AlphaFoldDB" id="A0A382HR89"/>
<gene>
    <name evidence="5" type="ORF">METZ01_LOCUS242710</name>
</gene>
<proteinExistence type="inferred from homology"/>
<dbReference type="InterPro" id="IPR029767">
    <property type="entry name" value="WecB-like"/>
</dbReference>
<evidence type="ECO:0000259" key="4">
    <source>
        <dbReference type="Pfam" id="PF02350"/>
    </source>
</evidence>
<comment type="similarity">
    <text evidence="2">Belongs to the UDP-N-acetylglucosamine 2-epimerase family.</text>
</comment>
<evidence type="ECO:0000256" key="1">
    <source>
        <dbReference type="ARBA" id="ARBA00023235"/>
    </source>
</evidence>
<evidence type="ECO:0000256" key="3">
    <source>
        <dbReference type="ARBA" id="ARBA00038858"/>
    </source>
</evidence>
<dbReference type="Gene3D" id="3.40.50.2000">
    <property type="entry name" value="Glycogen Phosphorylase B"/>
    <property type="match status" value="2"/>
</dbReference>
<reference evidence="5" key="1">
    <citation type="submission" date="2018-05" db="EMBL/GenBank/DDBJ databases">
        <authorList>
            <person name="Lanie J.A."/>
            <person name="Ng W.-L."/>
            <person name="Kazmierczak K.M."/>
            <person name="Andrzejewski T.M."/>
            <person name="Davidsen T.M."/>
            <person name="Wayne K.J."/>
            <person name="Tettelin H."/>
            <person name="Glass J.I."/>
            <person name="Rusch D."/>
            <person name="Podicherti R."/>
            <person name="Tsui H.-C.T."/>
            <person name="Winkler M.E."/>
        </authorList>
    </citation>
    <scope>NUCLEOTIDE SEQUENCE</scope>
</reference>
<dbReference type="EMBL" id="UINC01062848">
    <property type="protein sequence ID" value="SVB89856.1"/>
    <property type="molecule type" value="Genomic_DNA"/>
</dbReference>
<dbReference type="GO" id="GO:0008761">
    <property type="term" value="F:UDP-N-acetylglucosamine 2-epimerase activity"/>
    <property type="evidence" value="ECO:0007669"/>
    <property type="project" value="UniProtKB-EC"/>
</dbReference>
<protein>
    <recommendedName>
        <fullName evidence="3">UDP-N-acetylglucosamine 2-epimerase (non-hydrolyzing)</fullName>
        <ecNumber evidence="3">5.1.3.14</ecNumber>
    </recommendedName>
</protein>
<dbReference type="NCBIfam" id="TIGR00236">
    <property type="entry name" value="wecB"/>
    <property type="match status" value="1"/>
</dbReference>